<proteinExistence type="predicted"/>
<keyword evidence="1" id="KW-0472">Membrane</keyword>
<accession>A0A0S3SWT7</accession>
<keyword evidence="1" id="KW-1133">Transmembrane helix</keyword>
<organism evidence="2 3">
    <name type="scientific">Vigna angularis var. angularis</name>
    <dbReference type="NCBI Taxonomy" id="157739"/>
    <lineage>
        <taxon>Eukaryota</taxon>
        <taxon>Viridiplantae</taxon>
        <taxon>Streptophyta</taxon>
        <taxon>Embryophyta</taxon>
        <taxon>Tracheophyta</taxon>
        <taxon>Spermatophyta</taxon>
        <taxon>Magnoliopsida</taxon>
        <taxon>eudicotyledons</taxon>
        <taxon>Gunneridae</taxon>
        <taxon>Pentapetalae</taxon>
        <taxon>rosids</taxon>
        <taxon>fabids</taxon>
        <taxon>Fabales</taxon>
        <taxon>Fabaceae</taxon>
        <taxon>Papilionoideae</taxon>
        <taxon>50 kb inversion clade</taxon>
        <taxon>NPAAA clade</taxon>
        <taxon>indigoferoid/millettioid clade</taxon>
        <taxon>Phaseoleae</taxon>
        <taxon>Vigna</taxon>
    </lineage>
</organism>
<dbReference type="AlphaFoldDB" id="A0A0S3SWT7"/>
<keyword evidence="3" id="KW-1185">Reference proteome</keyword>
<sequence length="91" mass="10507">MLNLLGVFINCKKSFDGTNLIPDMFYLYITKLIHLMYVFRRVILEKPSKQLHTKHSRLNNWSMVCPGGAKHSPKLQISLDGMREITGVMLN</sequence>
<dbReference type="EMBL" id="AP015042">
    <property type="protein sequence ID" value="BAT97068.1"/>
    <property type="molecule type" value="Genomic_DNA"/>
</dbReference>
<evidence type="ECO:0000256" key="1">
    <source>
        <dbReference type="SAM" id="Phobius"/>
    </source>
</evidence>
<evidence type="ECO:0000313" key="2">
    <source>
        <dbReference type="EMBL" id="BAT97068.1"/>
    </source>
</evidence>
<protein>
    <submittedName>
        <fullName evidence="2">Uncharacterized protein</fullName>
    </submittedName>
</protein>
<keyword evidence="1" id="KW-0812">Transmembrane</keyword>
<evidence type="ECO:0000313" key="3">
    <source>
        <dbReference type="Proteomes" id="UP000291084"/>
    </source>
</evidence>
<dbReference type="Proteomes" id="UP000291084">
    <property type="component" value="Chromosome 9"/>
</dbReference>
<feature type="transmembrane region" description="Helical" evidence="1">
    <location>
        <begin position="20"/>
        <end position="39"/>
    </location>
</feature>
<gene>
    <name evidence="2" type="primary">Vigan.09G041700</name>
    <name evidence="2" type="ORF">VIGAN_09041700</name>
</gene>
<reference evidence="2 3" key="1">
    <citation type="journal article" date="2015" name="Sci. Rep.">
        <title>The power of single molecule real-time sequencing technology in the de novo assembly of a eukaryotic genome.</title>
        <authorList>
            <person name="Sakai H."/>
            <person name="Naito K."/>
            <person name="Ogiso-Tanaka E."/>
            <person name="Takahashi Y."/>
            <person name="Iseki K."/>
            <person name="Muto C."/>
            <person name="Satou K."/>
            <person name="Teruya K."/>
            <person name="Shiroma A."/>
            <person name="Shimoji M."/>
            <person name="Hirano T."/>
            <person name="Itoh T."/>
            <person name="Kaga A."/>
            <person name="Tomooka N."/>
        </authorList>
    </citation>
    <scope>NUCLEOTIDE SEQUENCE [LARGE SCALE GENOMIC DNA]</scope>
    <source>
        <strain evidence="3">cv. Shumari</strain>
    </source>
</reference>
<name>A0A0S3SWT7_PHAAN</name>